<keyword evidence="5" id="KW-0677">Repeat</keyword>
<keyword evidence="8" id="KW-0496">Mitochondrion</keyword>
<evidence type="ECO:0000256" key="10">
    <source>
        <dbReference type="PROSITE-ProRule" id="PRU00282"/>
    </source>
</evidence>
<evidence type="ECO:0000256" key="12">
    <source>
        <dbReference type="SAM" id="Phobius"/>
    </source>
</evidence>
<comment type="subcellular location">
    <subcellularLocation>
        <location evidence="1">Mitochondrion inner membrane</location>
        <topology evidence="1">Multi-pass membrane protein</topology>
    </subcellularLocation>
</comment>
<evidence type="ECO:0000256" key="9">
    <source>
        <dbReference type="ARBA" id="ARBA00023136"/>
    </source>
</evidence>
<evidence type="ECO:0000256" key="6">
    <source>
        <dbReference type="ARBA" id="ARBA00022792"/>
    </source>
</evidence>
<dbReference type="InterPro" id="IPR018108">
    <property type="entry name" value="MCP_transmembrane"/>
</dbReference>
<evidence type="ECO:0000256" key="1">
    <source>
        <dbReference type="ARBA" id="ARBA00004448"/>
    </source>
</evidence>
<keyword evidence="3 11" id="KW-0813">Transport</keyword>
<evidence type="ECO:0000256" key="11">
    <source>
        <dbReference type="RuleBase" id="RU000488"/>
    </source>
</evidence>
<dbReference type="Proteomes" id="UP000887578">
    <property type="component" value="Unplaced"/>
</dbReference>
<dbReference type="PANTHER" id="PTHR46131">
    <property type="entry name" value="SD08549P"/>
    <property type="match status" value="1"/>
</dbReference>
<proteinExistence type="inferred from homology"/>
<dbReference type="PANTHER" id="PTHR46131:SF1">
    <property type="entry name" value="SD08549P"/>
    <property type="match status" value="1"/>
</dbReference>
<reference evidence="14" key="1">
    <citation type="submission" date="2022-11" db="UniProtKB">
        <authorList>
            <consortium name="WormBaseParasite"/>
        </authorList>
    </citation>
    <scope>IDENTIFICATION</scope>
</reference>
<evidence type="ECO:0000256" key="8">
    <source>
        <dbReference type="ARBA" id="ARBA00023128"/>
    </source>
</evidence>
<evidence type="ECO:0000256" key="5">
    <source>
        <dbReference type="ARBA" id="ARBA00022737"/>
    </source>
</evidence>
<dbReference type="InterPro" id="IPR023395">
    <property type="entry name" value="MCP_dom_sf"/>
</dbReference>
<dbReference type="AlphaFoldDB" id="A0A914QLY4"/>
<keyword evidence="7 12" id="KW-1133">Transmembrane helix</keyword>
<evidence type="ECO:0000313" key="13">
    <source>
        <dbReference type="Proteomes" id="UP000887578"/>
    </source>
</evidence>
<keyword evidence="6" id="KW-0999">Mitochondrion inner membrane</keyword>
<keyword evidence="13" id="KW-1185">Reference proteome</keyword>
<comment type="similarity">
    <text evidence="2 11">Belongs to the mitochondrial carrier (TC 2.A.29) family.</text>
</comment>
<dbReference type="GO" id="GO:0005743">
    <property type="term" value="C:mitochondrial inner membrane"/>
    <property type="evidence" value="ECO:0007669"/>
    <property type="project" value="UniProtKB-SubCell"/>
</dbReference>
<protein>
    <submittedName>
        <fullName evidence="14">Mitochondrial carrier protein</fullName>
    </submittedName>
</protein>
<dbReference type="WBParaSite" id="PDA_v2.g4604.t1">
    <property type="protein sequence ID" value="PDA_v2.g4604.t1"/>
    <property type="gene ID" value="PDA_v2.g4604"/>
</dbReference>
<evidence type="ECO:0000313" key="14">
    <source>
        <dbReference type="WBParaSite" id="PDA_v2.g4604.t1"/>
    </source>
</evidence>
<feature type="repeat" description="Solcar" evidence="10">
    <location>
        <begin position="33"/>
        <end position="120"/>
    </location>
</feature>
<accession>A0A914QLY4</accession>
<keyword evidence="9 10" id="KW-0472">Membrane</keyword>
<dbReference type="Gene3D" id="1.50.40.10">
    <property type="entry name" value="Mitochondrial carrier domain"/>
    <property type="match status" value="1"/>
</dbReference>
<dbReference type="Pfam" id="PF00153">
    <property type="entry name" value="Mito_carr"/>
    <property type="match status" value="1"/>
</dbReference>
<dbReference type="SUPFAM" id="SSF103506">
    <property type="entry name" value="Mitochondrial carrier"/>
    <property type="match status" value="1"/>
</dbReference>
<name>A0A914QLY4_9BILA</name>
<dbReference type="InterPro" id="IPR052465">
    <property type="entry name" value="Mito_NAD+_Carrier"/>
</dbReference>
<feature type="transmembrane region" description="Helical" evidence="12">
    <location>
        <begin position="39"/>
        <end position="59"/>
    </location>
</feature>
<evidence type="ECO:0000256" key="3">
    <source>
        <dbReference type="ARBA" id="ARBA00022448"/>
    </source>
</evidence>
<evidence type="ECO:0000256" key="7">
    <source>
        <dbReference type="ARBA" id="ARBA00022989"/>
    </source>
</evidence>
<evidence type="ECO:0000256" key="2">
    <source>
        <dbReference type="ARBA" id="ARBA00006375"/>
    </source>
</evidence>
<dbReference type="PROSITE" id="PS50920">
    <property type="entry name" value="SOLCAR"/>
    <property type="match status" value="1"/>
</dbReference>
<evidence type="ECO:0000256" key="4">
    <source>
        <dbReference type="ARBA" id="ARBA00022692"/>
    </source>
</evidence>
<keyword evidence="4 10" id="KW-0812">Transmembrane</keyword>
<sequence length="122" mass="14360">MDFLNFIEAFILRDPFKYAILDTFPTKCEKTSYHLFSDFVSGAILGACISTLVFPINVVKTKMQANMGKKNDHFFKVLKVVWIERDHSLKEIYRGSQLNFIRSLLAWGITNSTFEYMRRWFT</sequence>
<organism evidence="13 14">
    <name type="scientific">Panagrolaimus davidi</name>
    <dbReference type="NCBI Taxonomy" id="227884"/>
    <lineage>
        <taxon>Eukaryota</taxon>
        <taxon>Metazoa</taxon>
        <taxon>Ecdysozoa</taxon>
        <taxon>Nematoda</taxon>
        <taxon>Chromadorea</taxon>
        <taxon>Rhabditida</taxon>
        <taxon>Tylenchina</taxon>
        <taxon>Panagrolaimomorpha</taxon>
        <taxon>Panagrolaimoidea</taxon>
        <taxon>Panagrolaimidae</taxon>
        <taxon>Panagrolaimus</taxon>
    </lineage>
</organism>
<dbReference type="GO" id="GO:0051724">
    <property type="term" value="F:NAD transmembrane transporter activity"/>
    <property type="evidence" value="ECO:0007669"/>
    <property type="project" value="TreeGrafter"/>
</dbReference>